<dbReference type="InterPro" id="IPR008532">
    <property type="entry name" value="NFACT_RNA-bd"/>
</dbReference>
<dbReference type="KEGG" id="eiv:EIN_274900"/>
<evidence type="ECO:0000313" key="5">
    <source>
        <dbReference type="Proteomes" id="UP000014680"/>
    </source>
</evidence>
<dbReference type="VEuPathDB" id="AmoebaDB:EIN_274900"/>
<dbReference type="OrthoDB" id="200398at2759"/>
<dbReference type="RefSeq" id="XP_004254674.1">
    <property type="nucleotide sequence ID" value="XM_004254626.1"/>
</dbReference>
<dbReference type="Pfam" id="PF05670">
    <property type="entry name" value="NFACT-R_1"/>
    <property type="match status" value="1"/>
</dbReference>
<evidence type="ECO:0000259" key="3">
    <source>
        <dbReference type="Pfam" id="PF05670"/>
    </source>
</evidence>
<accession>A0A0A1U4U0</accession>
<dbReference type="GeneID" id="14886896"/>
<feature type="region of interest" description="Disordered" evidence="2">
    <location>
        <begin position="155"/>
        <end position="203"/>
    </location>
</feature>
<gene>
    <name evidence="4" type="ORF">EIN_274900</name>
</gene>
<dbReference type="InterPro" id="IPR039730">
    <property type="entry name" value="Jlp2/Ccd25"/>
</dbReference>
<feature type="domain" description="NFACT RNA-binding" evidence="3">
    <location>
        <begin position="1"/>
        <end position="107"/>
    </location>
</feature>
<evidence type="ECO:0000313" key="4">
    <source>
        <dbReference type="EMBL" id="ELP87903.1"/>
    </source>
</evidence>
<comment type="similarity">
    <text evidence="1">Belongs to the CCDC25 family.</text>
</comment>
<proteinExistence type="inferred from homology"/>
<name>A0A0A1U4U0_ENTIV</name>
<dbReference type="AlphaFoldDB" id="A0A0A1U4U0"/>
<protein>
    <submittedName>
        <fullName evidence="4">Coiled-coil domain containing protein, putative</fullName>
    </submittedName>
</protein>
<feature type="compositionally biased region" description="Basic and acidic residues" evidence="2">
    <location>
        <begin position="155"/>
        <end position="177"/>
    </location>
</feature>
<keyword evidence="5" id="KW-1185">Reference proteome</keyword>
<dbReference type="OMA" id="YHDEKAV"/>
<evidence type="ECO:0000256" key="1">
    <source>
        <dbReference type="ARBA" id="ARBA00008998"/>
    </source>
</evidence>
<dbReference type="PANTHER" id="PTHR13049">
    <property type="entry name" value="DUF814-RELATED"/>
    <property type="match status" value="1"/>
</dbReference>
<organism evidence="4 5">
    <name type="scientific">Entamoeba invadens IP1</name>
    <dbReference type="NCBI Taxonomy" id="370355"/>
    <lineage>
        <taxon>Eukaryota</taxon>
        <taxon>Amoebozoa</taxon>
        <taxon>Evosea</taxon>
        <taxon>Archamoebae</taxon>
        <taxon>Mastigamoebida</taxon>
        <taxon>Entamoebidae</taxon>
        <taxon>Entamoeba</taxon>
    </lineage>
</organism>
<evidence type="ECO:0000256" key="2">
    <source>
        <dbReference type="SAM" id="MobiDB-lite"/>
    </source>
</evidence>
<dbReference type="Proteomes" id="UP000014680">
    <property type="component" value="Unassembled WGS sequence"/>
</dbReference>
<dbReference type="EMBL" id="KB206783">
    <property type="protein sequence ID" value="ELP87903.1"/>
    <property type="molecule type" value="Genomic_DNA"/>
</dbReference>
<sequence length="203" mass="24066">MVFTYEIRGDYIVYVGIDKYENEELIKCALPQDIWFHVDSESSAHVYLRLKDKDTLDTIPEDTLEDCCQLVKSRSIKGCKLHDVVIVYTPASNLKKTNGMDVGQVGFFNEKLRKYKKITKENVVVNRIEKTKKEKTLEEHKKDWTDYQAELKRKRAKEYEEKKKEIEDTRRSKEEQRLLSYSDVMVNENMTSNDQVEDEDDFM</sequence>
<reference evidence="4 5" key="1">
    <citation type="submission" date="2012-10" db="EMBL/GenBank/DDBJ databases">
        <authorList>
            <person name="Zafar N."/>
            <person name="Inman J."/>
            <person name="Hall N."/>
            <person name="Lorenzi H."/>
            <person name="Caler E."/>
        </authorList>
    </citation>
    <scope>NUCLEOTIDE SEQUENCE [LARGE SCALE GENOMIC DNA]</scope>
    <source>
        <strain evidence="4 5">IP1</strain>
    </source>
</reference>
<dbReference type="PANTHER" id="PTHR13049:SF2">
    <property type="entry name" value="COILED-COIL DOMAIN-CONTAINING PROTEIN 25"/>
    <property type="match status" value="1"/>
</dbReference>